<dbReference type="AlphaFoldDB" id="A0A5J4W0X0"/>
<organism evidence="1 2">
    <name type="scientific">Streblomastix strix</name>
    <dbReference type="NCBI Taxonomy" id="222440"/>
    <lineage>
        <taxon>Eukaryota</taxon>
        <taxon>Metamonada</taxon>
        <taxon>Preaxostyla</taxon>
        <taxon>Oxymonadida</taxon>
        <taxon>Streblomastigidae</taxon>
        <taxon>Streblomastix</taxon>
    </lineage>
</organism>
<name>A0A5J4W0X0_9EUKA</name>
<accession>A0A5J4W0X0</accession>
<evidence type="ECO:0000313" key="2">
    <source>
        <dbReference type="Proteomes" id="UP000324800"/>
    </source>
</evidence>
<sequence>MSSEQIEETFDKSLFKDIAKQFDKCKTQAELNLLDVIEVIAKCAAEHESQKYRQNFANIFVKSGLLDCILNGINECVPDDQSSKDNSDSQDDFIDNIDLGIYQLKILNVALKTLKDCVKR</sequence>
<gene>
    <name evidence="1" type="ORF">EZS28_015993</name>
</gene>
<comment type="caution">
    <text evidence="1">The sequence shown here is derived from an EMBL/GenBank/DDBJ whole genome shotgun (WGS) entry which is preliminary data.</text>
</comment>
<dbReference type="EMBL" id="SNRW01003965">
    <property type="protein sequence ID" value="KAA6388478.1"/>
    <property type="molecule type" value="Genomic_DNA"/>
</dbReference>
<evidence type="ECO:0000313" key="1">
    <source>
        <dbReference type="EMBL" id="KAA6388478.1"/>
    </source>
</evidence>
<reference evidence="1 2" key="1">
    <citation type="submission" date="2019-03" db="EMBL/GenBank/DDBJ databases">
        <title>Single cell metagenomics reveals metabolic interactions within the superorganism composed of flagellate Streblomastix strix and complex community of Bacteroidetes bacteria on its surface.</title>
        <authorList>
            <person name="Treitli S.C."/>
            <person name="Kolisko M."/>
            <person name="Husnik F."/>
            <person name="Keeling P."/>
            <person name="Hampl V."/>
        </authorList>
    </citation>
    <scope>NUCLEOTIDE SEQUENCE [LARGE SCALE GENOMIC DNA]</scope>
    <source>
        <strain evidence="1">ST1C</strain>
    </source>
</reference>
<proteinExistence type="predicted"/>
<protein>
    <submittedName>
        <fullName evidence="1">Uncharacterized protein</fullName>
    </submittedName>
</protein>
<dbReference type="Proteomes" id="UP000324800">
    <property type="component" value="Unassembled WGS sequence"/>
</dbReference>